<dbReference type="AlphaFoldDB" id="A0AA88DQE8"/>
<organism evidence="1 2">
    <name type="scientific">Ficus carica</name>
    <name type="common">Common fig</name>
    <dbReference type="NCBI Taxonomy" id="3494"/>
    <lineage>
        <taxon>Eukaryota</taxon>
        <taxon>Viridiplantae</taxon>
        <taxon>Streptophyta</taxon>
        <taxon>Embryophyta</taxon>
        <taxon>Tracheophyta</taxon>
        <taxon>Spermatophyta</taxon>
        <taxon>Magnoliopsida</taxon>
        <taxon>eudicotyledons</taxon>
        <taxon>Gunneridae</taxon>
        <taxon>Pentapetalae</taxon>
        <taxon>rosids</taxon>
        <taxon>fabids</taxon>
        <taxon>Rosales</taxon>
        <taxon>Moraceae</taxon>
        <taxon>Ficeae</taxon>
        <taxon>Ficus</taxon>
    </lineage>
</organism>
<proteinExistence type="predicted"/>
<dbReference type="Proteomes" id="UP001187192">
    <property type="component" value="Unassembled WGS sequence"/>
</dbReference>
<dbReference type="EMBL" id="BTGU01000089">
    <property type="protein sequence ID" value="GMN59619.1"/>
    <property type="molecule type" value="Genomic_DNA"/>
</dbReference>
<accession>A0AA88DQE8</accession>
<evidence type="ECO:0000313" key="2">
    <source>
        <dbReference type="Proteomes" id="UP001187192"/>
    </source>
</evidence>
<evidence type="ECO:0000313" key="1">
    <source>
        <dbReference type="EMBL" id="GMN59619.1"/>
    </source>
</evidence>
<gene>
    <name evidence="1" type="ORF">TIFTF001_028700</name>
</gene>
<keyword evidence="2" id="KW-1185">Reference proteome</keyword>
<protein>
    <submittedName>
        <fullName evidence="1">Uncharacterized protein</fullName>
    </submittedName>
</protein>
<comment type="caution">
    <text evidence="1">The sequence shown here is derived from an EMBL/GenBank/DDBJ whole genome shotgun (WGS) entry which is preliminary data.</text>
</comment>
<name>A0AA88DQE8_FICCA</name>
<reference evidence="1" key="1">
    <citation type="submission" date="2023-07" db="EMBL/GenBank/DDBJ databases">
        <title>draft genome sequence of fig (Ficus carica).</title>
        <authorList>
            <person name="Takahashi T."/>
            <person name="Nishimura K."/>
        </authorList>
    </citation>
    <scope>NUCLEOTIDE SEQUENCE</scope>
</reference>
<sequence>MGLCDRQRRDCAIDLSYCKSRVWHSFIDGPRSNWHLQVASKSPNSVTSSLGDRNLEFKMVAILSSSSVVAVWVVVGKNFETLGVRVRTRIKAISEAEFGIIWGYHCRPLDSRHHEAPSSLTMFVLIIVRPSYDGKKSWCQGDLRGRRKDRGLASSLP</sequence>